<dbReference type="Proteomes" id="UP000001261">
    <property type="component" value="Unassembled WGS sequence"/>
</dbReference>
<gene>
    <name evidence="1" type="ORF">CIMG_13728</name>
</gene>
<dbReference type="KEGG" id="cim:CIMG_13728"/>
<dbReference type="EMBL" id="GG704916">
    <property type="protein sequence ID" value="KJF61536.1"/>
    <property type="molecule type" value="Genomic_DNA"/>
</dbReference>
<accession>A0A0D8JX73</accession>
<organism evidence="1 2">
    <name type="scientific">Coccidioides immitis (strain RS)</name>
    <name type="common">Valley fever fungus</name>
    <dbReference type="NCBI Taxonomy" id="246410"/>
    <lineage>
        <taxon>Eukaryota</taxon>
        <taxon>Fungi</taxon>
        <taxon>Dikarya</taxon>
        <taxon>Ascomycota</taxon>
        <taxon>Pezizomycotina</taxon>
        <taxon>Eurotiomycetes</taxon>
        <taxon>Eurotiomycetidae</taxon>
        <taxon>Onygenales</taxon>
        <taxon>Onygenaceae</taxon>
        <taxon>Coccidioides</taxon>
    </lineage>
</organism>
<protein>
    <submittedName>
        <fullName evidence="1">Uncharacterized protein</fullName>
    </submittedName>
</protein>
<dbReference type="RefSeq" id="XP_004446382.1">
    <property type="nucleotide sequence ID" value="XM_004446325.1"/>
</dbReference>
<sequence length="232" mass="25627">MVMYALGLEAHPRGSLAACHTILGIGSVVVEIFQKLSPNSWRLFQVGVVMRTAGESADGPGRPFLVSFGAEKGSTCPNRNTSEFHARVRKRSSHDYLIPAILPQKVLKWLVNIIPAIRKVKVKWSNSLSDCYPIAVGCRKRNLKTQQDKGDNDIFLRYIRNQRHKLLLCAVGAIGGLSLSSSAKTQSWLPSAKEKFHPCNGQAFCWLRLAQTQIQSPSGLVVRPRNVPGGRI</sequence>
<keyword evidence="2" id="KW-1185">Reference proteome</keyword>
<reference evidence="2" key="1">
    <citation type="journal article" date="2009" name="Genome Res.">
        <title>Comparative genomic analyses of the human fungal pathogens Coccidioides and their relatives.</title>
        <authorList>
            <person name="Sharpton T.J."/>
            <person name="Stajich J.E."/>
            <person name="Rounsley S.D."/>
            <person name="Gardner M.J."/>
            <person name="Wortman J.R."/>
            <person name="Jordar V.S."/>
            <person name="Maiti R."/>
            <person name="Kodira C.D."/>
            <person name="Neafsey D.E."/>
            <person name="Zeng Q."/>
            <person name="Hung C.-Y."/>
            <person name="McMahan C."/>
            <person name="Muszewska A."/>
            <person name="Grynberg M."/>
            <person name="Mandel M.A."/>
            <person name="Kellner E.M."/>
            <person name="Barker B.M."/>
            <person name="Galgiani J.N."/>
            <person name="Orbach M.J."/>
            <person name="Kirkland T.N."/>
            <person name="Cole G.T."/>
            <person name="Henn M.R."/>
            <person name="Birren B.W."/>
            <person name="Taylor J.W."/>
        </authorList>
    </citation>
    <scope>NUCLEOTIDE SEQUENCE [LARGE SCALE GENOMIC DNA]</scope>
    <source>
        <strain evidence="2">RS</strain>
    </source>
</reference>
<name>A0A0D8JX73_COCIM</name>
<dbReference type="GeneID" id="24165355"/>
<dbReference type="InParanoid" id="A0A0D8JX73"/>
<reference evidence="2" key="2">
    <citation type="journal article" date="2010" name="Genome Res.">
        <title>Population genomic sequencing of Coccidioides fungi reveals recent hybridization and transposon control.</title>
        <authorList>
            <person name="Neafsey D.E."/>
            <person name="Barker B.M."/>
            <person name="Sharpton T.J."/>
            <person name="Stajich J.E."/>
            <person name="Park D.J."/>
            <person name="Whiston E."/>
            <person name="Hung C.-Y."/>
            <person name="McMahan C."/>
            <person name="White J."/>
            <person name="Sykes S."/>
            <person name="Heiman D."/>
            <person name="Young S."/>
            <person name="Zeng Q."/>
            <person name="Abouelleil A."/>
            <person name="Aftuck L."/>
            <person name="Bessette D."/>
            <person name="Brown A."/>
            <person name="FitzGerald M."/>
            <person name="Lui A."/>
            <person name="Macdonald J.P."/>
            <person name="Priest M."/>
            <person name="Orbach M.J."/>
            <person name="Galgiani J.N."/>
            <person name="Kirkland T.N."/>
            <person name="Cole G.T."/>
            <person name="Birren B.W."/>
            <person name="Henn M.R."/>
            <person name="Taylor J.W."/>
            <person name="Rounsley S.D."/>
        </authorList>
    </citation>
    <scope>GENOME REANNOTATION</scope>
    <source>
        <strain evidence="2">RS</strain>
    </source>
</reference>
<evidence type="ECO:0000313" key="2">
    <source>
        <dbReference type="Proteomes" id="UP000001261"/>
    </source>
</evidence>
<proteinExistence type="predicted"/>
<dbReference type="VEuPathDB" id="FungiDB:CIMG_13728"/>
<evidence type="ECO:0000313" key="1">
    <source>
        <dbReference type="EMBL" id="KJF61536.1"/>
    </source>
</evidence>
<dbReference type="AlphaFoldDB" id="A0A0D8JX73"/>